<accession>A0A4U3LRN1</accession>
<dbReference type="AlphaFoldDB" id="A0A4U3LRN1"/>
<keyword evidence="5 8" id="KW-0812">Transmembrane</keyword>
<dbReference type="Pfam" id="PF01925">
    <property type="entry name" value="TauE"/>
    <property type="match status" value="1"/>
</dbReference>
<evidence type="ECO:0000256" key="3">
    <source>
        <dbReference type="ARBA" id="ARBA00022448"/>
    </source>
</evidence>
<protein>
    <recommendedName>
        <fullName evidence="8">Probable membrane transporter protein</fullName>
    </recommendedName>
</protein>
<keyword evidence="6 8" id="KW-1133">Transmembrane helix</keyword>
<feature type="transmembrane region" description="Helical" evidence="8">
    <location>
        <begin position="129"/>
        <end position="151"/>
    </location>
</feature>
<feature type="transmembrane region" description="Helical" evidence="8">
    <location>
        <begin position="99"/>
        <end position="117"/>
    </location>
</feature>
<evidence type="ECO:0000256" key="7">
    <source>
        <dbReference type="ARBA" id="ARBA00023136"/>
    </source>
</evidence>
<sequence length="243" mass="24627">MAHDVWLGVALLVASFGTALLSAVAGFGGGVLLLPVFVAVFGARDAVAVLTVAQLASNGSRVWFNRHEVDRRLVAIFAIGAVPAAVAGALLLTSAPLPALTRVVGVFLLAMVIWRRVRPQTARVGDRGFAAIGAASGFGSALVGSVGPMVAPFFLARGLVRGAYIGTEAASAVVMHFTKLIVFGAAAVLTWRTGLIGLALAPAAAGGAWAGKKVVDRLPVSVFVILVEAGLVISGILLLITGG</sequence>
<keyword evidence="7 8" id="KW-0472">Membrane</keyword>
<keyword evidence="3" id="KW-0813">Transport</keyword>
<dbReference type="GO" id="GO:0005886">
    <property type="term" value="C:plasma membrane"/>
    <property type="evidence" value="ECO:0007669"/>
    <property type="project" value="UniProtKB-SubCell"/>
</dbReference>
<gene>
    <name evidence="9" type="ORF">FDA38_22905</name>
</gene>
<feature type="transmembrane region" description="Helical" evidence="8">
    <location>
        <begin position="218"/>
        <end position="240"/>
    </location>
</feature>
<name>A0A4U3LRN1_9ACTN</name>
<comment type="caution">
    <text evidence="9">The sequence shown here is derived from an EMBL/GenBank/DDBJ whole genome shotgun (WGS) entry which is preliminary data.</text>
</comment>
<keyword evidence="10" id="KW-1185">Reference proteome</keyword>
<evidence type="ECO:0000256" key="8">
    <source>
        <dbReference type="RuleBase" id="RU363041"/>
    </source>
</evidence>
<keyword evidence="4 8" id="KW-1003">Cell membrane</keyword>
<dbReference type="InterPro" id="IPR052017">
    <property type="entry name" value="TSUP"/>
</dbReference>
<reference evidence="9 10" key="1">
    <citation type="submission" date="2019-04" db="EMBL/GenBank/DDBJ databases">
        <title>Kribbella sp. NEAU-THZ 27 nov., a novel actinomycete isolated from soil.</title>
        <authorList>
            <person name="Duan L."/>
        </authorList>
    </citation>
    <scope>NUCLEOTIDE SEQUENCE [LARGE SCALE GENOMIC DNA]</scope>
    <source>
        <strain evidence="10">NEAU-THZ27</strain>
    </source>
</reference>
<evidence type="ECO:0000256" key="5">
    <source>
        <dbReference type="ARBA" id="ARBA00022692"/>
    </source>
</evidence>
<evidence type="ECO:0000313" key="10">
    <source>
        <dbReference type="Proteomes" id="UP000305836"/>
    </source>
</evidence>
<evidence type="ECO:0000256" key="6">
    <source>
        <dbReference type="ARBA" id="ARBA00022989"/>
    </source>
</evidence>
<proteinExistence type="inferred from homology"/>
<evidence type="ECO:0000256" key="2">
    <source>
        <dbReference type="ARBA" id="ARBA00009142"/>
    </source>
</evidence>
<dbReference type="EMBL" id="SZPZ01000003">
    <property type="protein sequence ID" value="TKK78591.1"/>
    <property type="molecule type" value="Genomic_DNA"/>
</dbReference>
<comment type="similarity">
    <text evidence="2 8">Belongs to the 4-toluene sulfonate uptake permease (TSUP) (TC 2.A.102) family.</text>
</comment>
<dbReference type="PANTHER" id="PTHR30269:SF37">
    <property type="entry name" value="MEMBRANE TRANSPORTER PROTEIN"/>
    <property type="match status" value="1"/>
</dbReference>
<comment type="subcellular location">
    <subcellularLocation>
        <location evidence="1 8">Cell membrane</location>
        <topology evidence="1 8">Multi-pass membrane protein</topology>
    </subcellularLocation>
</comment>
<evidence type="ECO:0000256" key="4">
    <source>
        <dbReference type="ARBA" id="ARBA00022475"/>
    </source>
</evidence>
<dbReference type="PANTHER" id="PTHR30269">
    <property type="entry name" value="TRANSMEMBRANE PROTEIN YFCA"/>
    <property type="match status" value="1"/>
</dbReference>
<organism evidence="9 10">
    <name type="scientific">Kribbella jiaozuonensis</name>
    <dbReference type="NCBI Taxonomy" id="2575441"/>
    <lineage>
        <taxon>Bacteria</taxon>
        <taxon>Bacillati</taxon>
        <taxon>Actinomycetota</taxon>
        <taxon>Actinomycetes</taxon>
        <taxon>Propionibacteriales</taxon>
        <taxon>Kribbellaceae</taxon>
        <taxon>Kribbella</taxon>
    </lineage>
</organism>
<dbReference type="OrthoDB" id="119832at2"/>
<feature type="transmembrane region" description="Helical" evidence="8">
    <location>
        <begin position="180"/>
        <end position="206"/>
    </location>
</feature>
<dbReference type="Proteomes" id="UP000305836">
    <property type="component" value="Unassembled WGS sequence"/>
</dbReference>
<evidence type="ECO:0000313" key="9">
    <source>
        <dbReference type="EMBL" id="TKK78591.1"/>
    </source>
</evidence>
<feature type="transmembrane region" description="Helical" evidence="8">
    <location>
        <begin position="73"/>
        <end position="93"/>
    </location>
</feature>
<evidence type="ECO:0000256" key="1">
    <source>
        <dbReference type="ARBA" id="ARBA00004651"/>
    </source>
</evidence>
<feature type="transmembrane region" description="Helical" evidence="8">
    <location>
        <begin position="31"/>
        <end position="53"/>
    </location>
</feature>
<dbReference type="InterPro" id="IPR002781">
    <property type="entry name" value="TM_pro_TauE-like"/>
</dbReference>